<proteinExistence type="predicted"/>
<dbReference type="AlphaFoldDB" id="B3TAB3"/>
<reference evidence="1" key="1">
    <citation type="journal article" date="2008" name="ISME J.">
        <title>Genomic patterns of recombination, clonal divergence and environment in marine microbial populations.</title>
        <authorList>
            <person name="Konstantinidis K.T."/>
            <person name="Delong E.F."/>
        </authorList>
    </citation>
    <scope>NUCLEOTIDE SEQUENCE</scope>
</reference>
<protein>
    <submittedName>
        <fullName evidence="1">Uncharacterized protein</fullName>
    </submittedName>
</protein>
<dbReference type="EMBL" id="EU016653">
    <property type="protein sequence ID" value="ABZ09522.1"/>
    <property type="molecule type" value="Genomic_DNA"/>
</dbReference>
<organism evidence="1">
    <name type="scientific">uncultured marine crenarchaeote HF4000_APKG8D22</name>
    <dbReference type="NCBI Taxonomy" id="455603"/>
    <lineage>
        <taxon>Archaea</taxon>
        <taxon>Nitrososphaerota</taxon>
        <taxon>Nitrososphaeria</taxon>
        <taxon>Nitrosopumilales</taxon>
        <taxon>environmental samples</taxon>
    </lineage>
</organism>
<name>B3TAB3_9ARCH</name>
<evidence type="ECO:0000313" key="1">
    <source>
        <dbReference type="EMBL" id="ABZ09522.1"/>
    </source>
</evidence>
<gene>
    <name evidence="1" type="ORF">ALOHA_HF4000APKG8D22ctg11g2</name>
</gene>
<accession>B3TAB3</accession>
<sequence>MLSSLEVVSGSCRRACFFSCGELEPAGYAISRQAVAFVTDPYPAKIAIGQYHDITSYDKFIFRSLIRFGLVKDGKSY</sequence>